<evidence type="ECO:0000313" key="7">
    <source>
        <dbReference type="Proteomes" id="UP000463388"/>
    </source>
</evidence>
<keyword evidence="7" id="KW-1185">Reference proteome</keyword>
<comment type="caution">
    <text evidence="6">The sequence shown here is derived from an EMBL/GenBank/DDBJ whole genome shotgun (WGS) entry which is preliminary data.</text>
</comment>
<gene>
    <name evidence="6" type="ORF">GKZ27_03675</name>
</gene>
<dbReference type="CDD" id="cd06170">
    <property type="entry name" value="LuxR_C_like"/>
    <property type="match status" value="1"/>
</dbReference>
<dbReference type="PROSITE" id="PS50043">
    <property type="entry name" value="HTH_LUXR_2"/>
    <property type="match status" value="1"/>
</dbReference>
<evidence type="ECO:0000256" key="3">
    <source>
        <dbReference type="ARBA" id="ARBA00023163"/>
    </source>
</evidence>
<feature type="transmembrane region" description="Helical" evidence="4">
    <location>
        <begin position="134"/>
        <end position="155"/>
    </location>
</feature>
<feature type="transmembrane region" description="Helical" evidence="4">
    <location>
        <begin position="161"/>
        <end position="181"/>
    </location>
</feature>
<dbReference type="AlphaFoldDB" id="A0A6N8JNZ4"/>
<dbReference type="GO" id="GO:0006355">
    <property type="term" value="P:regulation of DNA-templated transcription"/>
    <property type="evidence" value="ECO:0007669"/>
    <property type="project" value="InterPro"/>
</dbReference>
<evidence type="ECO:0000256" key="1">
    <source>
        <dbReference type="ARBA" id="ARBA00023015"/>
    </source>
</evidence>
<evidence type="ECO:0000256" key="4">
    <source>
        <dbReference type="SAM" id="Phobius"/>
    </source>
</evidence>
<dbReference type="PANTHER" id="PTHR44688">
    <property type="entry name" value="DNA-BINDING TRANSCRIPTIONAL ACTIVATOR DEVR_DOSR"/>
    <property type="match status" value="1"/>
</dbReference>
<feature type="transmembrane region" description="Helical" evidence="4">
    <location>
        <begin position="267"/>
        <end position="287"/>
    </location>
</feature>
<keyword evidence="2" id="KW-0238">DNA-binding</keyword>
<dbReference type="Gene3D" id="1.10.10.10">
    <property type="entry name" value="Winged helix-like DNA-binding domain superfamily/Winged helix DNA-binding domain"/>
    <property type="match status" value="1"/>
</dbReference>
<feature type="transmembrane region" description="Helical" evidence="4">
    <location>
        <begin position="360"/>
        <end position="379"/>
    </location>
</feature>
<keyword evidence="1" id="KW-0805">Transcription regulation</keyword>
<keyword evidence="4" id="KW-0472">Membrane</keyword>
<dbReference type="InterPro" id="IPR016032">
    <property type="entry name" value="Sig_transdc_resp-reg_C-effctor"/>
</dbReference>
<dbReference type="InterPro" id="IPR000792">
    <property type="entry name" value="Tscrpt_reg_LuxR_C"/>
</dbReference>
<evidence type="ECO:0000256" key="2">
    <source>
        <dbReference type="ARBA" id="ARBA00023125"/>
    </source>
</evidence>
<feature type="domain" description="HTH luxR-type" evidence="5">
    <location>
        <begin position="420"/>
        <end position="485"/>
    </location>
</feature>
<sequence length="496" mass="52092">MKNVPMCCYGFIIFLVVNVYLLWGVALPASHAQTLGDYDTIIQPFRFGASGTMAIVPLLVLAAELSANRVRQILRAALLPCAALGSVIGLLFFVGATISVDSPVLYGIAGVLVGAGNSCCFLLWGVVLARLTQAGCTLVLLLSGVGSGLLNLGLFSLPSTLGYPIVAILLVLSLGSLRMSLRDLPALPSQDRPPSPIQRLKNLGAALGEPLLCVCALALAFNVFREVAFAQAGGTAMVNAISMLGLIMGTGAILAVLAIFKVKAPEVSGIYPLATLVVAACMVPFPFVGPDFYLSFVFVISVFYLLVETLFKGVVAAYARSSGESALTAFGFAFGIEFAMMGVGSLMGALPRGAGGENQVMYVIALVLLCMYLLVVPLVSAYRKHKGKVDGPGMEASNFVQERVVIRPVDADELQQRCEAIAARSGISQSELAVMVLLAAGQTVAAGSRRLSLSENTIRSHSKAIYRKLDVHSKQELIDLVANFRGVGGGDDAGKP</sequence>
<reference evidence="6 7" key="1">
    <citation type="submission" date="2019-12" db="EMBL/GenBank/DDBJ databases">
        <title>Microbes associate with the intestines of laboratory mice.</title>
        <authorList>
            <person name="Navarre W."/>
            <person name="Wong E."/>
        </authorList>
    </citation>
    <scope>NUCLEOTIDE SEQUENCE [LARGE SCALE GENOMIC DNA]</scope>
    <source>
        <strain evidence="6 7">NM66_B29</strain>
    </source>
</reference>
<evidence type="ECO:0000313" key="6">
    <source>
        <dbReference type="EMBL" id="MVX60560.1"/>
    </source>
</evidence>
<dbReference type="PANTHER" id="PTHR44688:SF16">
    <property type="entry name" value="DNA-BINDING TRANSCRIPTIONAL ACTIVATOR DEVR_DOSR"/>
    <property type="match status" value="1"/>
</dbReference>
<feature type="transmembrane region" description="Helical" evidence="4">
    <location>
        <begin position="236"/>
        <end position="260"/>
    </location>
</feature>
<protein>
    <recommendedName>
        <fullName evidence="5">HTH luxR-type domain-containing protein</fullName>
    </recommendedName>
</protein>
<accession>A0A6N8JNZ4</accession>
<proteinExistence type="predicted"/>
<dbReference type="InterPro" id="IPR036388">
    <property type="entry name" value="WH-like_DNA-bd_sf"/>
</dbReference>
<dbReference type="SUPFAM" id="SSF46894">
    <property type="entry name" value="C-terminal effector domain of the bipartite response regulators"/>
    <property type="match status" value="1"/>
</dbReference>
<dbReference type="Proteomes" id="UP000463388">
    <property type="component" value="Unassembled WGS sequence"/>
</dbReference>
<keyword evidence="4" id="KW-0812">Transmembrane</keyword>
<dbReference type="GO" id="GO:0003677">
    <property type="term" value="F:DNA binding"/>
    <property type="evidence" value="ECO:0007669"/>
    <property type="project" value="UniProtKB-KW"/>
</dbReference>
<feature type="transmembrane region" description="Helical" evidence="4">
    <location>
        <begin position="104"/>
        <end position="127"/>
    </location>
</feature>
<organism evidence="6 7">
    <name type="scientific">Adlercreutzia mucosicola</name>
    <dbReference type="NCBI Taxonomy" id="580026"/>
    <lineage>
        <taxon>Bacteria</taxon>
        <taxon>Bacillati</taxon>
        <taxon>Actinomycetota</taxon>
        <taxon>Coriobacteriia</taxon>
        <taxon>Eggerthellales</taxon>
        <taxon>Eggerthellaceae</taxon>
        <taxon>Adlercreutzia</taxon>
    </lineage>
</organism>
<feature type="transmembrane region" description="Helical" evidence="4">
    <location>
        <begin position="77"/>
        <end position="98"/>
    </location>
</feature>
<dbReference type="EMBL" id="WSRR01000005">
    <property type="protein sequence ID" value="MVX60560.1"/>
    <property type="molecule type" value="Genomic_DNA"/>
</dbReference>
<dbReference type="RefSeq" id="WP_160345125.1">
    <property type="nucleotide sequence ID" value="NZ_WSRR01000005.1"/>
</dbReference>
<feature type="transmembrane region" description="Helical" evidence="4">
    <location>
        <begin position="327"/>
        <end position="348"/>
    </location>
</feature>
<dbReference type="PRINTS" id="PR00038">
    <property type="entry name" value="HTHLUXR"/>
</dbReference>
<keyword evidence="3" id="KW-0804">Transcription</keyword>
<dbReference type="SUPFAM" id="SSF103473">
    <property type="entry name" value="MFS general substrate transporter"/>
    <property type="match status" value="1"/>
</dbReference>
<feature type="transmembrane region" description="Helical" evidence="4">
    <location>
        <begin position="293"/>
        <end position="315"/>
    </location>
</feature>
<name>A0A6N8JNZ4_9ACTN</name>
<dbReference type="InterPro" id="IPR036259">
    <property type="entry name" value="MFS_trans_sf"/>
</dbReference>
<feature type="transmembrane region" description="Helical" evidence="4">
    <location>
        <begin position="7"/>
        <end position="27"/>
    </location>
</feature>
<feature type="transmembrane region" description="Helical" evidence="4">
    <location>
        <begin position="47"/>
        <end position="65"/>
    </location>
</feature>
<feature type="transmembrane region" description="Helical" evidence="4">
    <location>
        <begin position="202"/>
        <end position="224"/>
    </location>
</feature>
<dbReference type="OrthoDB" id="9816529at2"/>
<dbReference type="Pfam" id="PF00196">
    <property type="entry name" value="GerE"/>
    <property type="match status" value="1"/>
</dbReference>
<keyword evidence="4" id="KW-1133">Transmembrane helix</keyword>
<evidence type="ECO:0000259" key="5">
    <source>
        <dbReference type="PROSITE" id="PS50043"/>
    </source>
</evidence>
<dbReference type="SMART" id="SM00421">
    <property type="entry name" value="HTH_LUXR"/>
    <property type="match status" value="1"/>
</dbReference>